<name>A0ABN7UCB2_GIGMA</name>
<evidence type="ECO:0000313" key="13">
    <source>
        <dbReference type="Proteomes" id="UP000789901"/>
    </source>
</evidence>
<comment type="subcellular location">
    <subcellularLocation>
        <location evidence="1">Cell membrane</location>
    </subcellularLocation>
    <subcellularLocation>
        <location evidence="2">Membrane</location>
        <location evidence="2">Coated pit</location>
        <topology evidence="2">Peripheral membrane protein</topology>
        <orientation evidence="2">Cytoplasmic side</orientation>
    </subcellularLocation>
</comment>
<dbReference type="Gene3D" id="2.60.40.1170">
    <property type="entry name" value="Mu homology domain, subdomain B"/>
    <property type="match status" value="2"/>
</dbReference>
<organism evidence="12 13">
    <name type="scientific">Gigaspora margarita</name>
    <dbReference type="NCBI Taxonomy" id="4874"/>
    <lineage>
        <taxon>Eukaryota</taxon>
        <taxon>Fungi</taxon>
        <taxon>Fungi incertae sedis</taxon>
        <taxon>Mucoromycota</taxon>
        <taxon>Glomeromycotina</taxon>
        <taxon>Glomeromycetes</taxon>
        <taxon>Diversisporales</taxon>
        <taxon>Gigasporaceae</taxon>
        <taxon>Gigaspora</taxon>
    </lineage>
</organism>
<keyword evidence="3" id="KW-0813">Transport</keyword>
<dbReference type="SUPFAM" id="SSF64356">
    <property type="entry name" value="SNARE-like"/>
    <property type="match status" value="1"/>
</dbReference>
<dbReference type="CDD" id="cd09251">
    <property type="entry name" value="AP-2_Mu2_Cterm"/>
    <property type="match status" value="1"/>
</dbReference>
<keyword evidence="13" id="KW-1185">Reference proteome</keyword>
<dbReference type="InterPro" id="IPR036168">
    <property type="entry name" value="AP2_Mu_C_sf"/>
</dbReference>
<evidence type="ECO:0000256" key="9">
    <source>
        <dbReference type="SAM" id="MobiDB-lite"/>
    </source>
</evidence>
<proteinExistence type="predicted"/>
<evidence type="ECO:0000256" key="1">
    <source>
        <dbReference type="ARBA" id="ARBA00004236"/>
    </source>
</evidence>
<dbReference type="InterPro" id="IPR004864">
    <property type="entry name" value="LEA_2"/>
</dbReference>
<keyword evidence="4" id="KW-1003">Cell membrane</keyword>
<evidence type="ECO:0000256" key="10">
    <source>
        <dbReference type="SAM" id="Phobius"/>
    </source>
</evidence>
<sequence length="762" mass="84745">MISAFFIYNQKGEVLISRLYRQDLKRSVADIFRIQVISNTDIRSPIVTLGSTSFFHVRHENLFIVAVTKCNANAALVFEFCYRLVNIGKAYFGKLDEEAVKNNFVLVYELLDEVLDFGYPQNSETDTLKLYITTEGVKSERALKEDSSKITIQATGATSWRRPDIKYRKNEAFIDVIESINLLMSAKGNTLRADVSGQIMMRAYLSGTPECKFGLNDKLLLEKDTSHKGMARKSTAVEIDDCQFHQCVKLGKFDSDRTISFVPPDGEFELMRYRTTENVILPFRVHPVVNEIGKSRVEYRVTVKANFSPKLYANNVLIKIPTPLNTANINVRVASGKAKYVPAENAILWKIPRFQGQYEVMLSGDAELSAMTVKKAWSRPPISMDFQVLMFTSSGLLVRFLKVFEKSNYTSVKWRTFLTNFNNNLISTTSRIPPTPYQGSPAYSSSQSGYPSSHANLPHPSGYDRRDDSNKKYFPPGHASYEPLDSYSEDKEMLPTAGYSAVAPKTAGPQPPKNYDTQKLNEFEDESKQEAKHGGLMKYFCCGSRSSCGKTCAIICCIIILIIIGIVAAVLLFGRVPSVDFLGVAPPPNGAQPYVKKASGFDFNFGLRIQVNNPNVIGATFSMIKAVAYYPGHQNPIGGGNLTNVNIPSKQNTTINFPFSINYDASIDPGFSILLDIATKCGLTGGPKSKLEIDYTLTLSFNVLFIPLSPSFQKTANIDCPIQDGQIPNIPGFNISQIATEFNKPPKTILMGAQNEDFQDSL</sequence>
<dbReference type="Gene3D" id="2.60.40.1820">
    <property type="match status" value="1"/>
</dbReference>
<dbReference type="InterPro" id="IPR043532">
    <property type="entry name" value="AP2_Mu_N"/>
</dbReference>
<dbReference type="PROSITE" id="PS00990">
    <property type="entry name" value="CLAT_ADAPTOR_M_1"/>
    <property type="match status" value="1"/>
</dbReference>
<dbReference type="PRINTS" id="PR00314">
    <property type="entry name" value="CLATHRINADPT"/>
</dbReference>
<dbReference type="Pfam" id="PF03168">
    <property type="entry name" value="LEA_2"/>
    <property type="match status" value="1"/>
</dbReference>
<evidence type="ECO:0000256" key="4">
    <source>
        <dbReference type="ARBA" id="ARBA00022475"/>
    </source>
</evidence>
<dbReference type="Gene3D" id="3.30.450.60">
    <property type="match status" value="1"/>
</dbReference>
<evidence type="ECO:0000256" key="8">
    <source>
        <dbReference type="ARBA" id="ARBA00023176"/>
    </source>
</evidence>
<dbReference type="InterPro" id="IPR043512">
    <property type="entry name" value="Mu2_C"/>
</dbReference>
<keyword evidence="10" id="KW-1133">Transmembrane helix</keyword>
<evidence type="ECO:0000256" key="2">
    <source>
        <dbReference type="ARBA" id="ARBA00004277"/>
    </source>
</evidence>
<evidence type="ECO:0000256" key="3">
    <source>
        <dbReference type="ARBA" id="ARBA00022448"/>
    </source>
</evidence>
<dbReference type="PANTHER" id="PTHR10529">
    <property type="entry name" value="AP COMPLEX SUBUNIT MU"/>
    <property type="match status" value="1"/>
</dbReference>
<dbReference type="EMBL" id="CAJVQB010002078">
    <property type="protein sequence ID" value="CAG8561349.1"/>
    <property type="molecule type" value="Genomic_DNA"/>
</dbReference>
<keyword evidence="6" id="KW-0653">Protein transport</keyword>
<evidence type="ECO:0000256" key="6">
    <source>
        <dbReference type="ARBA" id="ARBA00022927"/>
    </source>
</evidence>
<dbReference type="InterPro" id="IPR001392">
    <property type="entry name" value="Clathrin_mu"/>
</dbReference>
<feature type="compositionally biased region" description="Low complexity" evidence="9">
    <location>
        <begin position="437"/>
        <end position="453"/>
    </location>
</feature>
<evidence type="ECO:0000256" key="5">
    <source>
        <dbReference type="ARBA" id="ARBA00022583"/>
    </source>
</evidence>
<dbReference type="Proteomes" id="UP000789901">
    <property type="component" value="Unassembled WGS sequence"/>
</dbReference>
<dbReference type="SUPFAM" id="SSF49447">
    <property type="entry name" value="Second domain of Mu2 adaptin subunit (ap50) of ap2 adaptor"/>
    <property type="match status" value="1"/>
</dbReference>
<protein>
    <submittedName>
        <fullName evidence="12">22362_t:CDS:1</fullName>
    </submittedName>
</protein>
<evidence type="ECO:0000256" key="7">
    <source>
        <dbReference type="ARBA" id="ARBA00023136"/>
    </source>
</evidence>
<feature type="region of interest" description="Disordered" evidence="9">
    <location>
        <begin position="429"/>
        <end position="469"/>
    </location>
</feature>
<gene>
    <name evidence="12" type="ORF">GMARGA_LOCUS5033</name>
</gene>
<dbReference type="SUPFAM" id="SSF117070">
    <property type="entry name" value="LEA14-like"/>
    <property type="match status" value="1"/>
</dbReference>
<dbReference type="InterPro" id="IPR022775">
    <property type="entry name" value="AP_mu_sigma_su"/>
</dbReference>
<dbReference type="InterPro" id="IPR050431">
    <property type="entry name" value="Adaptor_comp_med_subunit"/>
</dbReference>
<comment type="caution">
    <text evidence="12">The sequence shown here is derived from an EMBL/GenBank/DDBJ whole genome shotgun (WGS) entry which is preliminary data.</text>
</comment>
<keyword evidence="8" id="KW-0168">Coated pit</keyword>
<keyword evidence="5" id="KW-0254">Endocytosis</keyword>
<feature type="domain" description="MHD" evidence="11">
    <location>
        <begin position="169"/>
        <end position="427"/>
    </location>
</feature>
<dbReference type="CDD" id="cd14836">
    <property type="entry name" value="AP2_Mu_N"/>
    <property type="match status" value="1"/>
</dbReference>
<feature type="transmembrane region" description="Helical" evidence="10">
    <location>
        <begin position="552"/>
        <end position="573"/>
    </location>
</feature>
<dbReference type="Pfam" id="PF01217">
    <property type="entry name" value="Clat_adaptor_s"/>
    <property type="match status" value="1"/>
</dbReference>
<evidence type="ECO:0000313" key="12">
    <source>
        <dbReference type="EMBL" id="CAG8561349.1"/>
    </source>
</evidence>
<dbReference type="InterPro" id="IPR018240">
    <property type="entry name" value="Clathrin_mu_CS"/>
</dbReference>
<reference evidence="12 13" key="1">
    <citation type="submission" date="2021-06" db="EMBL/GenBank/DDBJ databases">
        <authorList>
            <person name="Kallberg Y."/>
            <person name="Tangrot J."/>
            <person name="Rosling A."/>
        </authorList>
    </citation>
    <scope>NUCLEOTIDE SEQUENCE [LARGE SCALE GENOMIC DNA]</scope>
    <source>
        <strain evidence="12 13">120-4 pot B 10/14</strain>
    </source>
</reference>
<dbReference type="InterPro" id="IPR011012">
    <property type="entry name" value="Longin-like_dom_sf"/>
</dbReference>
<dbReference type="PROSITE" id="PS51072">
    <property type="entry name" value="MHD"/>
    <property type="match status" value="1"/>
</dbReference>
<keyword evidence="10" id="KW-0812">Transmembrane</keyword>
<keyword evidence="7 10" id="KW-0472">Membrane</keyword>
<accession>A0ABN7UCB2</accession>
<dbReference type="Pfam" id="PF00928">
    <property type="entry name" value="Adap_comp_sub"/>
    <property type="match status" value="1"/>
</dbReference>
<evidence type="ECO:0000259" key="11">
    <source>
        <dbReference type="PROSITE" id="PS51072"/>
    </source>
</evidence>
<dbReference type="InterPro" id="IPR028565">
    <property type="entry name" value="MHD"/>
</dbReference>